<dbReference type="Proteomes" id="UP000290288">
    <property type="component" value="Unassembled WGS sequence"/>
</dbReference>
<evidence type="ECO:0000313" key="4">
    <source>
        <dbReference type="Proteomes" id="UP000290288"/>
    </source>
</evidence>
<dbReference type="InterPro" id="IPR027417">
    <property type="entry name" value="P-loop_NTPase"/>
</dbReference>
<reference evidence="3 4" key="1">
    <citation type="submission" date="2019-01" db="EMBL/GenBank/DDBJ databases">
        <title>Draft genome sequence of Psathyrella aberdarensis IHI B618.</title>
        <authorList>
            <person name="Buettner E."/>
            <person name="Kellner H."/>
        </authorList>
    </citation>
    <scope>NUCLEOTIDE SEQUENCE [LARGE SCALE GENOMIC DNA]</scope>
    <source>
        <strain evidence="3 4">IHI B618</strain>
    </source>
</reference>
<accession>A0A4Q2D234</accession>
<gene>
    <name evidence="3" type="ORF">EST38_g12573</name>
</gene>
<feature type="domain" description="Nephrocystin 3-like N-terminal" evidence="2">
    <location>
        <begin position="4"/>
        <end position="111"/>
    </location>
</feature>
<keyword evidence="1" id="KW-0677">Repeat</keyword>
<dbReference type="AlphaFoldDB" id="A0A4Q2D234"/>
<protein>
    <recommendedName>
        <fullName evidence="2">Nephrocystin 3-like N-terminal domain-containing protein</fullName>
    </recommendedName>
</protein>
<organism evidence="3 4">
    <name type="scientific">Candolleomyces aberdarensis</name>
    <dbReference type="NCBI Taxonomy" id="2316362"/>
    <lineage>
        <taxon>Eukaryota</taxon>
        <taxon>Fungi</taxon>
        <taxon>Dikarya</taxon>
        <taxon>Basidiomycota</taxon>
        <taxon>Agaricomycotina</taxon>
        <taxon>Agaricomycetes</taxon>
        <taxon>Agaricomycetidae</taxon>
        <taxon>Agaricales</taxon>
        <taxon>Agaricineae</taxon>
        <taxon>Psathyrellaceae</taxon>
        <taxon>Candolleomyces</taxon>
    </lineage>
</organism>
<dbReference type="Pfam" id="PF24883">
    <property type="entry name" value="NPHP3_N"/>
    <property type="match status" value="1"/>
</dbReference>
<comment type="caution">
    <text evidence="3">The sequence shown here is derived from an EMBL/GenBank/DDBJ whole genome shotgun (WGS) entry which is preliminary data.</text>
</comment>
<evidence type="ECO:0000259" key="2">
    <source>
        <dbReference type="Pfam" id="PF24883"/>
    </source>
</evidence>
<sequence length="210" mass="23960">MIRFARTLASQLAAAIPQAAPFIEKALSTKPGLLQSNLVAQLRHLVYEPFIAASWSGRLLWTTLLKGPFLIVIDELDECEDQRDVEAFIDDMLDFLNKNPCIPLRFLITSRVERHIQGHLDQVHLENLVNHCSRNDIDTFMRACFEAEQQRNPVIRAYIGTHGDWPAKKDRDKLVDHIGGSFTFESALFKYIVDPTDDQSTPMDRLPQTT</sequence>
<dbReference type="EMBL" id="SDEE01000962">
    <property type="protein sequence ID" value="RXW13280.1"/>
    <property type="molecule type" value="Genomic_DNA"/>
</dbReference>
<name>A0A4Q2D234_9AGAR</name>
<dbReference type="OrthoDB" id="3269932at2759"/>
<dbReference type="STRING" id="2316362.A0A4Q2D234"/>
<dbReference type="InterPro" id="IPR056884">
    <property type="entry name" value="NPHP3-like_N"/>
</dbReference>
<keyword evidence="4" id="KW-1185">Reference proteome</keyword>
<evidence type="ECO:0000313" key="3">
    <source>
        <dbReference type="EMBL" id="RXW13280.1"/>
    </source>
</evidence>
<evidence type="ECO:0000256" key="1">
    <source>
        <dbReference type="ARBA" id="ARBA00022737"/>
    </source>
</evidence>
<proteinExistence type="predicted"/>
<dbReference type="SUPFAM" id="SSF52540">
    <property type="entry name" value="P-loop containing nucleoside triphosphate hydrolases"/>
    <property type="match status" value="1"/>
</dbReference>